<name>A0A541AZ01_9NOCA</name>
<gene>
    <name evidence="2" type="ORF">FK531_22005</name>
</gene>
<dbReference type="Proteomes" id="UP000316256">
    <property type="component" value="Unassembled WGS sequence"/>
</dbReference>
<protein>
    <recommendedName>
        <fullName evidence="4">Tetratricopeptide repeat protein</fullName>
    </recommendedName>
</protein>
<evidence type="ECO:0000313" key="2">
    <source>
        <dbReference type="EMBL" id="TQF65296.1"/>
    </source>
</evidence>
<dbReference type="AlphaFoldDB" id="A0A541AZ01"/>
<dbReference type="EMBL" id="VIGH01000014">
    <property type="protein sequence ID" value="TQF65296.1"/>
    <property type="molecule type" value="Genomic_DNA"/>
</dbReference>
<evidence type="ECO:0000313" key="3">
    <source>
        <dbReference type="Proteomes" id="UP000316256"/>
    </source>
</evidence>
<comment type="caution">
    <text evidence="2">The sequence shown here is derived from an EMBL/GenBank/DDBJ whole genome shotgun (WGS) entry which is preliminary data.</text>
</comment>
<accession>A0A541AZ01</accession>
<sequence length="113" mass="12220">MSESSNGAAADMSELVERSSLGTRGARQLRARVPAEHAELVRKISELLELADGGSITALLDLADLYRKVDNDSKAEECYRQVASYSLTKVSEIHEGLGDVAGAKQWKARADTL</sequence>
<proteinExistence type="predicted"/>
<reference evidence="2 3" key="1">
    <citation type="submission" date="2019-06" db="EMBL/GenBank/DDBJ databases">
        <title>Rhodococcus spaelei sp. nov., isolated from a cave.</title>
        <authorList>
            <person name="Lee S.D."/>
        </authorList>
    </citation>
    <scope>NUCLEOTIDE SEQUENCE [LARGE SCALE GENOMIC DNA]</scope>
    <source>
        <strain evidence="2 3">C9-5</strain>
    </source>
</reference>
<evidence type="ECO:0000256" key="1">
    <source>
        <dbReference type="SAM" id="MobiDB-lite"/>
    </source>
</evidence>
<feature type="region of interest" description="Disordered" evidence="1">
    <location>
        <begin position="1"/>
        <end position="28"/>
    </location>
</feature>
<organism evidence="2 3">
    <name type="scientific">Rhodococcus spelaei</name>
    <dbReference type="NCBI Taxonomy" id="2546320"/>
    <lineage>
        <taxon>Bacteria</taxon>
        <taxon>Bacillati</taxon>
        <taxon>Actinomycetota</taxon>
        <taxon>Actinomycetes</taxon>
        <taxon>Mycobacteriales</taxon>
        <taxon>Nocardiaceae</taxon>
        <taxon>Rhodococcus</taxon>
    </lineage>
</organism>
<dbReference type="RefSeq" id="WP_142103333.1">
    <property type="nucleotide sequence ID" value="NZ_VIGH01000014.1"/>
</dbReference>
<keyword evidence="3" id="KW-1185">Reference proteome</keyword>
<evidence type="ECO:0008006" key="4">
    <source>
        <dbReference type="Google" id="ProtNLM"/>
    </source>
</evidence>